<dbReference type="PANTHER" id="PTHR13774:SF17">
    <property type="entry name" value="PHENAZINE BIOSYNTHESIS-LIKE DOMAIN-CONTAINING PROTEIN"/>
    <property type="match status" value="1"/>
</dbReference>
<dbReference type="Pfam" id="PF02567">
    <property type="entry name" value="PhzC-PhzF"/>
    <property type="match status" value="1"/>
</dbReference>
<comment type="similarity">
    <text evidence="1">Belongs to the PhzF family.</text>
</comment>
<evidence type="ECO:0000256" key="1">
    <source>
        <dbReference type="ARBA" id="ARBA00008270"/>
    </source>
</evidence>
<dbReference type="PIRSF" id="PIRSF016184">
    <property type="entry name" value="PhzC_PhzF"/>
    <property type="match status" value="1"/>
</dbReference>
<dbReference type="InterPro" id="IPR003719">
    <property type="entry name" value="Phenazine_PhzF-like"/>
</dbReference>
<protein>
    <submittedName>
        <fullName evidence="4">Phenazine biosynthesis protein PhzF like</fullName>
    </submittedName>
</protein>
<dbReference type="GO" id="GO:0005737">
    <property type="term" value="C:cytoplasm"/>
    <property type="evidence" value="ECO:0007669"/>
    <property type="project" value="TreeGrafter"/>
</dbReference>
<feature type="active site" evidence="3">
    <location>
        <position position="46"/>
    </location>
</feature>
<accession>A0A6J4VEB6</accession>
<reference evidence="4" key="1">
    <citation type="submission" date="2020-02" db="EMBL/GenBank/DDBJ databases">
        <authorList>
            <person name="Meier V. D."/>
        </authorList>
    </citation>
    <scope>NUCLEOTIDE SEQUENCE</scope>
    <source>
        <strain evidence="4">AVDCRST_MAG81</strain>
    </source>
</reference>
<keyword evidence="2" id="KW-0413">Isomerase</keyword>
<dbReference type="PANTHER" id="PTHR13774">
    <property type="entry name" value="PHENAZINE BIOSYNTHESIS PROTEIN"/>
    <property type="match status" value="1"/>
</dbReference>
<dbReference type="GO" id="GO:0016853">
    <property type="term" value="F:isomerase activity"/>
    <property type="evidence" value="ECO:0007669"/>
    <property type="project" value="UniProtKB-KW"/>
</dbReference>
<dbReference type="Gene3D" id="3.10.310.10">
    <property type="entry name" value="Diaminopimelate Epimerase, Chain A, domain 1"/>
    <property type="match status" value="2"/>
</dbReference>
<evidence type="ECO:0000256" key="2">
    <source>
        <dbReference type="ARBA" id="ARBA00023235"/>
    </source>
</evidence>
<dbReference type="AlphaFoldDB" id="A0A6J4VEB6"/>
<dbReference type="EMBL" id="CADCWO010000126">
    <property type="protein sequence ID" value="CAA9576320.1"/>
    <property type="molecule type" value="Genomic_DNA"/>
</dbReference>
<evidence type="ECO:0000313" key="4">
    <source>
        <dbReference type="EMBL" id="CAA9576320.1"/>
    </source>
</evidence>
<dbReference type="NCBIfam" id="TIGR00654">
    <property type="entry name" value="PhzF_family"/>
    <property type="match status" value="1"/>
</dbReference>
<dbReference type="SUPFAM" id="SSF54506">
    <property type="entry name" value="Diaminopimelate epimerase-like"/>
    <property type="match status" value="1"/>
</dbReference>
<proteinExistence type="inferred from homology"/>
<gene>
    <name evidence="4" type="ORF">AVDCRST_MAG81-2399</name>
</gene>
<organism evidence="4">
    <name type="scientific">uncultured Synechococcales cyanobacterium</name>
    <dbReference type="NCBI Taxonomy" id="1936017"/>
    <lineage>
        <taxon>Bacteria</taxon>
        <taxon>Bacillati</taxon>
        <taxon>Cyanobacteriota</taxon>
        <taxon>Cyanophyceae</taxon>
        <taxon>Synechococcales</taxon>
        <taxon>environmental samples</taxon>
    </lineage>
</organism>
<name>A0A6J4VEB6_9CYAN</name>
<evidence type="ECO:0000256" key="3">
    <source>
        <dbReference type="PIRSR" id="PIRSR016184-1"/>
    </source>
</evidence>
<sequence>MKLHLYQIDAFTSQVFAGNPAAVCPLEKWLEDSLLQAIAAENNLSETAFLVPLKEQYEIRWFTPVQEVDLCGHATLASAFVVFRCLEPGRRIVIFSSKSGPLKVEQQDDQLRMEFPTLEPQSCAPPAELLAGLRRQPREVLRAEKYLAVYDSEDEVRSLRPDFERLKRLDCMGVIVTAPGKEVDFVSRFFAPRVGIPEDPVTGSAHCTLIPYWSKRLGKNQLHALQVSPRGGELFCEQLGDKVIIAGHAVKYLEGTIYL</sequence>